<reference evidence="2" key="1">
    <citation type="journal article" date="2019" name="Int. J. Syst. Evol. Microbiol.">
        <title>The Global Catalogue of Microorganisms (GCM) 10K type strain sequencing project: providing services to taxonomists for standard genome sequencing and annotation.</title>
        <authorList>
            <consortium name="The Broad Institute Genomics Platform"/>
            <consortium name="The Broad Institute Genome Sequencing Center for Infectious Disease"/>
            <person name="Wu L."/>
            <person name="Ma J."/>
        </authorList>
    </citation>
    <scope>NUCLEOTIDE SEQUENCE [LARGE SCALE GENOMIC DNA]</scope>
    <source>
        <strain evidence="2">JCM 15443</strain>
    </source>
</reference>
<accession>A0ABQ2GV85</accession>
<dbReference type="Proteomes" id="UP000661918">
    <property type="component" value="Unassembled WGS sequence"/>
</dbReference>
<comment type="caution">
    <text evidence="1">The sequence shown here is derived from an EMBL/GenBank/DDBJ whole genome shotgun (WGS) entry which is preliminary data.</text>
</comment>
<name>A0ABQ2GV85_9DEIO</name>
<proteinExistence type="predicted"/>
<evidence type="ECO:0000313" key="1">
    <source>
        <dbReference type="EMBL" id="GGM13216.1"/>
    </source>
</evidence>
<keyword evidence="2" id="KW-1185">Reference proteome</keyword>
<sequence length="55" mass="5672">MTGAKVGATVIATPESVLPAGESHYAYVSAANTIQIVLVNATAAPINNLGQKWYV</sequence>
<evidence type="ECO:0000313" key="2">
    <source>
        <dbReference type="Proteomes" id="UP000661918"/>
    </source>
</evidence>
<protein>
    <submittedName>
        <fullName evidence="1">Uncharacterized protein</fullName>
    </submittedName>
</protein>
<gene>
    <name evidence="1" type="ORF">GCM10010841_22300</name>
</gene>
<dbReference type="EMBL" id="BMOM01000018">
    <property type="protein sequence ID" value="GGM13216.1"/>
    <property type="molecule type" value="Genomic_DNA"/>
</dbReference>
<organism evidence="1 2">
    <name type="scientific">Deinococcus aerophilus</name>
    <dbReference type="NCBI Taxonomy" id="522488"/>
    <lineage>
        <taxon>Bacteria</taxon>
        <taxon>Thermotogati</taxon>
        <taxon>Deinococcota</taxon>
        <taxon>Deinococci</taxon>
        <taxon>Deinococcales</taxon>
        <taxon>Deinococcaceae</taxon>
        <taxon>Deinococcus</taxon>
    </lineage>
</organism>